<evidence type="ECO:0000256" key="1">
    <source>
        <dbReference type="SAM" id="MobiDB-lite"/>
    </source>
</evidence>
<dbReference type="OrthoDB" id="407509at2759"/>
<accession>A0A8S4RE66</accession>
<keyword evidence="3" id="KW-1185">Reference proteome</keyword>
<comment type="caution">
    <text evidence="2">The sequence shown here is derived from an EMBL/GenBank/DDBJ whole genome shotgun (WGS) entry which is preliminary data.</text>
</comment>
<dbReference type="Proteomes" id="UP000838756">
    <property type="component" value="Unassembled WGS sequence"/>
</dbReference>
<sequence>MRRSIERRNQSYRIAQRVAVLKWKWAGQIARRTDKRWGFKVLKWRPRTGWSAPNEGTSNESLGAAGNKRPRPKSSSGLQSVEVLMMMKKVNPKVHAKMVSLHPTALMISRRA</sequence>
<evidence type="ECO:0000313" key="2">
    <source>
        <dbReference type="EMBL" id="CAH2234022.1"/>
    </source>
</evidence>
<protein>
    <submittedName>
        <fullName evidence="2">Jg5013 protein</fullName>
    </submittedName>
</protein>
<reference evidence="2" key="1">
    <citation type="submission" date="2022-03" db="EMBL/GenBank/DDBJ databases">
        <authorList>
            <person name="Lindestad O."/>
        </authorList>
    </citation>
    <scope>NUCLEOTIDE SEQUENCE</scope>
</reference>
<feature type="region of interest" description="Disordered" evidence="1">
    <location>
        <begin position="47"/>
        <end position="79"/>
    </location>
</feature>
<evidence type="ECO:0000313" key="3">
    <source>
        <dbReference type="Proteomes" id="UP000838756"/>
    </source>
</evidence>
<dbReference type="AlphaFoldDB" id="A0A8S4RE66"/>
<gene>
    <name evidence="2" type="primary">jg5013</name>
    <name evidence="2" type="ORF">PAEG_LOCUS11921</name>
</gene>
<organism evidence="2 3">
    <name type="scientific">Pararge aegeria aegeria</name>
    <dbReference type="NCBI Taxonomy" id="348720"/>
    <lineage>
        <taxon>Eukaryota</taxon>
        <taxon>Metazoa</taxon>
        <taxon>Ecdysozoa</taxon>
        <taxon>Arthropoda</taxon>
        <taxon>Hexapoda</taxon>
        <taxon>Insecta</taxon>
        <taxon>Pterygota</taxon>
        <taxon>Neoptera</taxon>
        <taxon>Endopterygota</taxon>
        <taxon>Lepidoptera</taxon>
        <taxon>Glossata</taxon>
        <taxon>Ditrysia</taxon>
        <taxon>Papilionoidea</taxon>
        <taxon>Nymphalidae</taxon>
        <taxon>Satyrinae</taxon>
        <taxon>Satyrini</taxon>
        <taxon>Parargina</taxon>
        <taxon>Pararge</taxon>
    </lineage>
</organism>
<name>A0A8S4RE66_9NEOP</name>
<dbReference type="EMBL" id="CAKXAJ010025021">
    <property type="protein sequence ID" value="CAH2234022.1"/>
    <property type="molecule type" value="Genomic_DNA"/>
</dbReference>
<proteinExistence type="predicted"/>